<evidence type="ECO:0000256" key="10">
    <source>
        <dbReference type="SAM" id="Phobius"/>
    </source>
</evidence>
<comment type="caution">
    <text evidence="12">The sequence shown here is derived from an EMBL/GenBank/DDBJ whole genome shotgun (WGS) entry which is preliminary data.</text>
</comment>
<keyword evidence="7" id="KW-0653">Protein transport</keyword>
<evidence type="ECO:0000256" key="6">
    <source>
        <dbReference type="ARBA" id="ARBA00022692"/>
    </source>
</evidence>
<dbReference type="PANTHER" id="PTHR33446">
    <property type="entry name" value="PROTEIN TONB-RELATED"/>
    <property type="match status" value="1"/>
</dbReference>
<keyword evidence="4" id="KW-1003">Cell membrane</keyword>
<evidence type="ECO:0000256" key="5">
    <source>
        <dbReference type="ARBA" id="ARBA00022519"/>
    </source>
</evidence>
<evidence type="ECO:0000256" key="7">
    <source>
        <dbReference type="ARBA" id="ARBA00022927"/>
    </source>
</evidence>
<evidence type="ECO:0000256" key="3">
    <source>
        <dbReference type="ARBA" id="ARBA00022448"/>
    </source>
</evidence>
<evidence type="ECO:0000313" key="12">
    <source>
        <dbReference type="EMBL" id="PWB07782.1"/>
    </source>
</evidence>
<organism evidence="12 13">
    <name type="scientific">Paramuribaculum intestinale</name>
    <dbReference type="NCBI Taxonomy" id="2094151"/>
    <lineage>
        <taxon>Bacteria</taxon>
        <taxon>Pseudomonadati</taxon>
        <taxon>Bacteroidota</taxon>
        <taxon>Bacteroidia</taxon>
        <taxon>Bacteroidales</taxon>
        <taxon>Muribaculaceae</taxon>
        <taxon>Paramuribaculum</taxon>
    </lineage>
</organism>
<dbReference type="PROSITE" id="PS52015">
    <property type="entry name" value="TONB_CTD"/>
    <property type="match status" value="1"/>
</dbReference>
<dbReference type="GO" id="GO:0015031">
    <property type="term" value="P:protein transport"/>
    <property type="evidence" value="ECO:0007669"/>
    <property type="project" value="UniProtKB-KW"/>
</dbReference>
<evidence type="ECO:0000313" key="13">
    <source>
        <dbReference type="Proteomes" id="UP000244925"/>
    </source>
</evidence>
<evidence type="ECO:0000259" key="11">
    <source>
        <dbReference type="PROSITE" id="PS52015"/>
    </source>
</evidence>
<evidence type="ECO:0000256" key="2">
    <source>
        <dbReference type="ARBA" id="ARBA00006555"/>
    </source>
</evidence>
<keyword evidence="9 10" id="KW-0472">Membrane</keyword>
<dbReference type="EMBL" id="PUBV01000010">
    <property type="protein sequence ID" value="PWB07782.1"/>
    <property type="molecule type" value="Genomic_DNA"/>
</dbReference>
<dbReference type="GO" id="GO:0055085">
    <property type="term" value="P:transmembrane transport"/>
    <property type="evidence" value="ECO:0007669"/>
    <property type="project" value="InterPro"/>
</dbReference>
<keyword evidence="13" id="KW-1185">Reference proteome</keyword>
<name>A0A2V1IZI8_9BACT</name>
<dbReference type="GO" id="GO:0098797">
    <property type="term" value="C:plasma membrane protein complex"/>
    <property type="evidence" value="ECO:0007669"/>
    <property type="project" value="TreeGrafter"/>
</dbReference>
<dbReference type="Proteomes" id="UP000244925">
    <property type="component" value="Unassembled WGS sequence"/>
</dbReference>
<dbReference type="PANTHER" id="PTHR33446:SF2">
    <property type="entry name" value="PROTEIN TONB"/>
    <property type="match status" value="1"/>
</dbReference>
<reference evidence="13" key="1">
    <citation type="submission" date="2018-02" db="EMBL/GenBank/DDBJ databases">
        <authorList>
            <person name="Clavel T."/>
            <person name="Strowig T."/>
        </authorList>
    </citation>
    <scope>NUCLEOTIDE SEQUENCE [LARGE SCALE GENOMIC DNA]</scope>
    <source>
        <strain evidence="13">DSM 100764</strain>
    </source>
</reference>
<keyword evidence="8 10" id="KW-1133">Transmembrane helix</keyword>
<accession>A0A2V1IZI8</accession>
<keyword evidence="6 10" id="KW-0812">Transmembrane</keyword>
<evidence type="ECO:0000256" key="8">
    <source>
        <dbReference type="ARBA" id="ARBA00022989"/>
    </source>
</evidence>
<keyword evidence="5" id="KW-0997">Cell inner membrane</keyword>
<evidence type="ECO:0000256" key="1">
    <source>
        <dbReference type="ARBA" id="ARBA00004383"/>
    </source>
</evidence>
<protein>
    <submittedName>
        <fullName evidence="12">Energy transducer TonB</fullName>
    </submittedName>
</protein>
<comment type="subcellular location">
    <subcellularLocation>
        <location evidence="1">Cell inner membrane</location>
        <topology evidence="1">Single-pass membrane protein</topology>
        <orientation evidence="1">Periplasmic side</orientation>
    </subcellularLocation>
</comment>
<feature type="transmembrane region" description="Helical" evidence="10">
    <location>
        <begin position="37"/>
        <end position="58"/>
    </location>
</feature>
<dbReference type="SUPFAM" id="SSF74653">
    <property type="entry name" value="TolA/TonB C-terminal domain"/>
    <property type="match status" value="1"/>
</dbReference>
<dbReference type="InterPro" id="IPR051045">
    <property type="entry name" value="TonB-dependent_transducer"/>
</dbReference>
<dbReference type="AlphaFoldDB" id="A0A2V1IZI8"/>
<dbReference type="InterPro" id="IPR006260">
    <property type="entry name" value="TonB/TolA_C"/>
</dbReference>
<feature type="domain" description="TonB C-terminal" evidence="11">
    <location>
        <begin position="94"/>
        <end position="183"/>
    </location>
</feature>
<comment type="similarity">
    <text evidence="2">Belongs to the TonB family.</text>
</comment>
<dbReference type="InterPro" id="IPR037682">
    <property type="entry name" value="TonB_C"/>
</dbReference>
<sequence>MRPCIIPPSVIFLHRTGIRQPCDRLPTTPIGLLLNSLMYRLKTIITTFLLTLTFYAGAQQRMVVTYRTVSADNRPLDIEAFLFESVDEQPHFPGGDGAMMKFINRERQYPAQAYRQGIEGRVLCSFVVKPDGAITAPEVVRGVEESLNKEALRIIGRMPRWVAGKIGDTKVPVYCIIAIAFRR</sequence>
<dbReference type="Pfam" id="PF03544">
    <property type="entry name" value="TonB_C"/>
    <property type="match status" value="1"/>
</dbReference>
<gene>
    <name evidence="12" type="ORF">C5O25_06510</name>
</gene>
<evidence type="ECO:0000256" key="9">
    <source>
        <dbReference type="ARBA" id="ARBA00023136"/>
    </source>
</evidence>
<keyword evidence="3" id="KW-0813">Transport</keyword>
<dbReference type="Gene3D" id="3.30.1150.10">
    <property type="match status" value="1"/>
</dbReference>
<dbReference type="NCBIfam" id="TIGR01352">
    <property type="entry name" value="tonB_Cterm"/>
    <property type="match status" value="1"/>
</dbReference>
<evidence type="ECO:0000256" key="4">
    <source>
        <dbReference type="ARBA" id="ARBA00022475"/>
    </source>
</evidence>
<dbReference type="GO" id="GO:0031992">
    <property type="term" value="F:energy transducer activity"/>
    <property type="evidence" value="ECO:0007669"/>
    <property type="project" value="TreeGrafter"/>
</dbReference>
<proteinExistence type="inferred from homology"/>